<dbReference type="InterPro" id="IPR002893">
    <property type="entry name" value="Znf_MYND"/>
</dbReference>
<dbReference type="Pfam" id="PF01753">
    <property type="entry name" value="zf-MYND"/>
    <property type="match status" value="1"/>
</dbReference>
<sequence length="617" mass="70913">MTDFILQFNVDKEAVKFRPLIVQQAYRCLNLTQVQQLFSDTFGAQAGFKLWSKLNFITRPLVDRRLLGLISAREPQFRNCKISLVPSKSKTTLDAKYVVGTLKAWERLGLGSTPEHVVWILDPFSQRFEKACAETFSLHAEMQLVLHYEEGCAPQPTLDYFGCSKRTCLRCETFLGALPSPIATRGRHDVCYPAWAVPGSNSDTIEVAVERKALAANVMQSGMVSDFSHSTLEEQQQREQNVRLFNNKQTIQRNDRLIIEGITPTTKSRYRPLENFEPRGCCVMCNTSPGLRCTRCESTYYCSRDCQRSDFPSHRRLCKQFATQPDKPSPEHKQVIFFPVGRDKPCLIWIPRTRRYGEEDGIRWTHIDPYPYLGTDKPLKGIMRIEHNLVRCRNLSSGFAESARYKEGYCVSLIHHDTYLMDGSTTKRSILASGKCPGSATPHPNNRARREVLLSQRSKISWVRVLRFRRRHPSKPDLTGQRIHLTDICLHRYAYTVLEDPDTEFRHNPSGWEGNMTADSNPNVAFLMMETDSSEDEWGWASMYSNSEIGNAWAVREDGRNLAVNDVAMMCHFARRKLQRMFEDVMESGLSLVSRQRVLDFITWDNMVTHWNEIGGH</sequence>
<evidence type="ECO:0000256" key="1">
    <source>
        <dbReference type="ARBA" id="ARBA00022723"/>
    </source>
</evidence>
<protein>
    <recommendedName>
        <fullName evidence="5">MYND-type domain-containing protein</fullName>
    </recommendedName>
</protein>
<dbReference type="GO" id="GO:0008270">
    <property type="term" value="F:zinc ion binding"/>
    <property type="evidence" value="ECO:0007669"/>
    <property type="project" value="UniProtKB-KW"/>
</dbReference>
<organism evidence="6 7">
    <name type="scientific">[Emmonsia] crescens</name>
    <dbReference type="NCBI Taxonomy" id="73230"/>
    <lineage>
        <taxon>Eukaryota</taxon>
        <taxon>Fungi</taxon>
        <taxon>Dikarya</taxon>
        <taxon>Ascomycota</taxon>
        <taxon>Pezizomycotina</taxon>
        <taxon>Eurotiomycetes</taxon>
        <taxon>Eurotiomycetidae</taxon>
        <taxon>Onygenales</taxon>
        <taxon>Ajellomycetaceae</taxon>
        <taxon>Emergomyces</taxon>
    </lineage>
</organism>
<dbReference type="PROSITE" id="PS50865">
    <property type="entry name" value="ZF_MYND_2"/>
    <property type="match status" value="1"/>
</dbReference>
<feature type="domain" description="MYND-type" evidence="5">
    <location>
        <begin position="282"/>
        <end position="318"/>
    </location>
</feature>
<dbReference type="EMBL" id="PDND01000021">
    <property type="protein sequence ID" value="PGH35494.1"/>
    <property type="molecule type" value="Genomic_DNA"/>
</dbReference>
<keyword evidence="1" id="KW-0479">Metal-binding</keyword>
<evidence type="ECO:0000313" key="6">
    <source>
        <dbReference type="EMBL" id="PGH35494.1"/>
    </source>
</evidence>
<dbReference type="Gene3D" id="6.10.140.2220">
    <property type="match status" value="1"/>
</dbReference>
<comment type="caution">
    <text evidence="6">The sequence shown here is derived from an EMBL/GenBank/DDBJ whole genome shotgun (WGS) entry which is preliminary data.</text>
</comment>
<keyword evidence="3" id="KW-0862">Zinc</keyword>
<dbReference type="SUPFAM" id="SSF144232">
    <property type="entry name" value="HIT/MYND zinc finger-like"/>
    <property type="match status" value="1"/>
</dbReference>
<evidence type="ECO:0000256" key="2">
    <source>
        <dbReference type="ARBA" id="ARBA00022771"/>
    </source>
</evidence>
<dbReference type="AlphaFoldDB" id="A0A2B7ZGA0"/>
<accession>A0A2B7ZGA0</accession>
<dbReference type="STRING" id="73230.A0A2B7ZGA0"/>
<evidence type="ECO:0000256" key="3">
    <source>
        <dbReference type="ARBA" id="ARBA00022833"/>
    </source>
</evidence>
<keyword evidence="7" id="KW-1185">Reference proteome</keyword>
<gene>
    <name evidence="6" type="ORF">GX50_01709</name>
</gene>
<reference evidence="6 7" key="1">
    <citation type="submission" date="2017-10" db="EMBL/GenBank/DDBJ databases">
        <title>Comparative genomics in systemic dimorphic fungi from Ajellomycetaceae.</title>
        <authorList>
            <person name="Munoz J.F."/>
            <person name="Mcewen J.G."/>
            <person name="Clay O.K."/>
            <person name="Cuomo C.A."/>
        </authorList>
    </citation>
    <scope>NUCLEOTIDE SEQUENCE [LARGE SCALE GENOMIC DNA]</scope>
    <source>
        <strain evidence="6 7">UAMH4076</strain>
    </source>
</reference>
<evidence type="ECO:0000259" key="5">
    <source>
        <dbReference type="PROSITE" id="PS50865"/>
    </source>
</evidence>
<dbReference type="Pfam" id="PF14441">
    <property type="entry name" value="OTT_1508_deam"/>
    <property type="match status" value="1"/>
</dbReference>
<proteinExistence type="predicted"/>
<keyword evidence="2 4" id="KW-0863">Zinc-finger</keyword>
<evidence type="ECO:0000256" key="4">
    <source>
        <dbReference type="PROSITE-ProRule" id="PRU00134"/>
    </source>
</evidence>
<dbReference type="InterPro" id="IPR027796">
    <property type="entry name" value="OTT_1508_deam-like"/>
</dbReference>
<dbReference type="Proteomes" id="UP000226031">
    <property type="component" value="Unassembled WGS sequence"/>
</dbReference>
<name>A0A2B7ZGA0_9EURO</name>
<evidence type="ECO:0000313" key="7">
    <source>
        <dbReference type="Proteomes" id="UP000226031"/>
    </source>
</evidence>